<sequence>MPDNAVLERALTAADPARTPRDAQPDARAIATRDRILRSSRAPQRRRVRTVGWATGLTAVAASAALAFGVLLPQGAAVAGTPSPLAYEGARSLADTVATADTDLSVFHEPETPERSVRTASWSFSVDVDAGHAEIVPQLSTFEWSDDLSGEAISINGVAYDPGDAVANQDAEVVSTGEVAAHVTFAPGEFQTPVVAVPGESPAEVRALLEAFGLPNDPSAFDVVTAITSVFGQWTLTNAQHAELLALIEESGGAQALGTSTDRLGRPVAGIRVIAADGVVSDDVLVSLDSGRIVGVERTVLVDDGIVAPGSITDYRMWDLDEEMIE</sequence>
<keyword evidence="1" id="KW-0472">Membrane</keyword>
<dbReference type="RefSeq" id="WP_211543826.1">
    <property type="nucleotide sequence ID" value="NZ_JAGTUK010000003.1"/>
</dbReference>
<evidence type="ECO:0000256" key="1">
    <source>
        <dbReference type="SAM" id="Phobius"/>
    </source>
</evidence>
<feature type="transmembrane region" description="Helical" evidence="1">
    <location>
        <begin position="51"/>
        <end position="72"/>
    </location>
</feature>
<keyword evidence="1" id="KW-0812">Transmembrane</keyword>
<name>A0ABS5IP38_9MICO</name>
<keyword evidence="3" id="KW-1185">Reference proteome</keyword>
<dbReference type="Proteomes" id="UP000678243">
    <property type="component" value="Unassembled WGS sequence"/>
</dbReference>
<proteinExistence type="predicted"/>
<gene>
    <name evidence="2" type="ORF">KE274_11315</name>
</gene>
<reference evidence="2 3" key="1">
    <citation type="submission" date="2021-04" db="EMBL/GenBank/DDBJ databases">
        <title>Whole genome analysis of root endophytic bacterium Microbacterium paraoxydans ku-mp colonizing RP-bio226 rice variety.</title>
        <authorList>
            <person name="Ulaganathan K."/>
            <person name="Latha B."/>
        </authorList>
    </citation>
    <scope>NUCLEOTIDE SEQUENCE [LARGE SCALE GENOMIC DNA]</scope>
    <source>
        <strain evidence="3">ku-mp</strain>
    </source>
</reference>
<dbReference type="EMBL" id="JAGTUK010000003">
    <property type="protein sequence ID" value="MBS0024699.1"/>
    <property type="molecule type" value="Genomic_DNA"/>
</dbReference>
<organism evidence="2 3">
    <name type="scientific">Microbacterium paraoxydans</name>
    <dbReference type="NCBI Taxonomy" id="199592"/>
    <lineage>
        <taxon>Bacteria</taxon>
        <taxon>Bacillati</taxon>
        <taxon>Actinomycetota</taxon>
        <taxon>Actinomycetes</taxon>
        <taxon>Micrococcales</taxon>
        <taxon>Microbacteriaceae</taxon>
        <taxon>Microbacterium</taxon>
    </lineage>
</organism>
<evidence type="ECO:0000313" key="2">
    <source>
        <dbReference type="EMBL" id="MBS0024699.1"/>
    </source>
</evidence>
<comment type="caution">
    <text evidence="2">The sequence shown here is derived from an EMBL/GenBank/DDBJ whole genome shotgun (WGS) entry which is preliminary data.</text>
</comment>
<protein>
    <submittedName>
        <fullName evidence="2">Uncharacterized protein</fullName>
    </submittedName>
</protein>
<keyword evidence="1" id="KW-1133">Transmembrane helix</keyword>
<evidence type="ECO:0000313" key="3">
    <source>
        <dbReference type="Proteomes" id="UP000678243"/>
    </source>
</evidence>
<accession>A0ABS5IP38</accession>